<evidence type="ECO:0000313" key="1">
    <source>
        <dbReference type="EMBL" id="GBF56421.1"/>
    </source>
</evidence>
<gene>
    <name evidence="1" type="ORF">PbB2_00077</name>
</gene>
<name>A0A2P2E5T7_9PROT</name>
<dbReference type="RefSeq" id="WP_108983314.1">
    <property type="nucleotide sequence ID" value="NZ_BFBR01000001.1"/>
</dbReference>
<dbReference type="EMBL" id="BFBR01000001">
    <property type="protein sequence ID" value="GBF56421.1"/>
    <property type="molecule type" value="Genomic_DNA"/>
</dbReference>
<dbReference type="AlphaFoldDB" id="A0A2P2E5T7"/>
<organism evidence="1 2">
    <name type="scientific">Candidatus Phycosocius bacilliformis</name>
    <dbReference type="NCBI Taxonomy" id="1445552"/>
    <lineage>
        <taxon>Bacteria</taxon>
        <taxon>Pseudomonadati</taxon>
        <taxon>Pseudomonadota</taxon>
        <taxon>Alphaproteobacteria</taxon>
        <taxon>Caulobacterales</taxon>
        <taxon>Caulobacterales incertae sedis</taxon>
        <taxon>Candidatus Phycosocius</taxon>
    </lineage>
</organism>
<sequence>MADTSPLIFNGPAHQAALAEARQLAHDFGADLDRVRLIVGQRVAFWQARAKANPKCGADLMALLACRAVLDLIAQVSPVEGDEVAWLSCTERRGLAAIDKESAISLTAPSRSPLAADHPYLFSACRILRINGLFRMGEAGKAAKRRATARKSSSQARRAA</sequence>
<evidence type="ECO:0000313" key="2">
    <source>
        <dbReference type="Proteomes" id="UP000245086"/>
    </source>
</evidence>
<dbReference type="Proteomes" id="UP000245086">
    <property type="component" value="Unassembled WGS sequence"/>
</dbReference>
<comment type="caution">
    <text evidence="1">The sequence shown here is derived from an EMBL/GenBank/DDBJ whole genome shotgun (WGS) entry which is preliminary data.</text>
</comment>
<reference evidence="1 2" key="1">
    <citation type="journal article" date="2018" name="Genome Announc.">
        <title>Draft Genome Sequence of "Candidatus Phycosocius bacilliformis," an Alphaproteobacterial Ectosymbiont of the Hydrocarbon-Producing Green Alga Botryococcus braunii.</title>
        <authorList>
            <person name="Tanabe Y."/>
            <person name="Yamaguchi H."/>
            <person name="Watanabe M.M."/>
        </authorList>
    </citation>
    <scope>NUCLEOTIDE SEQUENCE [LARGE SCALE GENOMIC DNA]</scope>
    <source>
        <strain evidence="1 2">BOTRYCO-2</strain>
    </source>
</reference>
<protein>
    <submittedName>
        <fullName evidence="1">Uncharacterized protein</fullName>
    </submittedName>
</protein>
<keyword evidence="2" id="KW-1185">Reference proteome</keyword>
<accession>A0A2P2E5T7</accession>
<proteinExistence type="predicted"/>